<dbReference type="GO" id="GO:0033194">
    <property type="term" value="P:response to hydroperoxide"/>
    <property type="evidence" value="ECO:0007669"/>
    <property type="project" value="TreeGrafter"/>
</dbReference>
<dbReference type="EMBL" id="AAKL01000030">
    <property type="protein sequence ID" value="EAP72403.1"/>
    <property type="molecule type" value="Genomic_DNA"/>
</dbReference>
<evidence type="ECO:0000313" key="2">
    <source>
        <dbReference type="EMBL" id="EAP72403.1"/>
    </source>
</evidence>
<dbReference type="InterPro" id="IPR005583">
    <property type="entry name" value="YaaA"/>
</dbReference>
<dbReference type="Pfam" id="PF03883">
    <property type="entry name" value="H2O2_YaaD"/>
    <property type="match status" value="1"/>
</dbReference>
<comment type="similarity">
    <text evidence="1">Belongs to the UPF0246 family.</text>
</comment>
<dbReference type="PANTHER" id="PTHR30283">
    <property type="entry name" value="PEROXIDE STRESS RESPONSE PROTEIN YAAA"/>
    <property type="match status" value="1"/>
</dbReference>
<gene>
    <name evidence="2" type="primary">yaaA</name>
    <name evidence="2" type="ORF">RRSL_02473</name>
</gene>
<dbReference type="GO" id="GO:0005829">
    <property type="term" value="C:cytosol"/>
    <property type="evidence" value="ECO:0007669"/>
    <property type="project" value="TreeGrafter"/>
</dbReference>
<dbReference type="PANTHER" id="PTHR30283:SF4">
    <property type="entry name" value="PEROXIDE STRESS RESISTANCE PROTEIN YAAA"/>
    <property type="match status" value="1"/>
</dbReference>
<dbReference type="Proteomes" id="UP000005933">
    <property type="component" value="Unassembled WGS sequence"/>
</dbReference>
<proteinExistence type="inferred from homology"/>
<organism evidence="2 3">
    <name type="scientific">Ralstonia solanacearum (strain UW551)</name>
    <dbReference type="NCBI Taxonomy" id="342110"/>
    <lineage>
        <taxon>Bacteria</taxon>
        <taxon>Pseudomonadati</taxon>
        <taxon>Pseudomonadota</taxon>
        <taxon>Betaproteobacteria</taxon>
        <taxon>Burkholderiales</taxon>
        <taxon>Burkholderiaceae</taxon>
        <taxon>Ralstonia</taxon>
        <taxon>Ralstonia solanacearum species complex</taxon>
    </lineage>
</organism>
<evidence type="ECO:0000256" key="1">
    <source>
        <dbReference type="HAMAP-Rule" id="MF_00652"/>
    </source>
</evidence>
<dbReference type="HAMAP" id="MF_00652">
    <property type="entry name" value="UPF0246"/>
    <property type="match status" value="1"/>
</dbReference>
<dbReference type="AlphaFoldDB" id="A0AB33VBW4"/>
<name>A0AB33VBW4_RALSU</name>
<comment type="caution">
    <text evidence="2">The sequence shown here is derived from an EMBL/GenBank/DDBJ whole genome shotgun (WGS) entry which is preliminary data.</text>
</comment>
<accession>A0AB33VBW4</accession>
<sequence>MMAASRPASSAARMGRAAASSKISMSTQILESRTTRRTGAAVSAIRYNPRLVNRDSDMIIVLSPAKSLDYDTPPRIKTHTLPDFIERSAVLIETLRTLSPAQIGTLMQISDPLAVLNANRYADWSTDFTADNSKQAVLAFDGDVYGGLDANALSADDLQFAQQHLRILSGLYGVLRPLDRMQPYRLEMGTRLANPGGKDLYAFWGDDVTLALNALLKPADDPVLVNLASEEYFKVVRPKVLKARIVTPVFEDWKGGRYKIISFYAKRARGLMARYAIEHRITDPRKLKHFDAEGYAFAADVSDDERWVFRRKAA</sequence>
<reference evidence="2 3" key="1">
    <citation type="journal article" date="2006" name="Mol. Plant Microbe Interact.">
        <title>Identification of open reading frames unique to a select agent: Ralstonia solanacearum race 3 biovar 2.</title>
        <authorList>
            <person name="Gabriel D.W."/>
            <person name="Allen C."/>
            <person name="Schell M."/>
            <person name="Denny T.P."/>
            <person name="Greenberg J.T."/>
            <person name="Duan Y.P."/>
            <person name="Flores-Cruz Z."/>
            <person name="Huang Q."/>
            <person name="Clifford J.M."/>
            <person name="Presting G."/>
            <person name="Gonzalez E.T."/>
            <person name="Reddy J."/>
            <person name="Elphinstone J."/>
            <person name="Swanson J."/>
            <person name="Yao J."/>
            <person name="Mulholland V."/>
            <person name="Liu L."/>
            <person name="Farmerie W."/>
            <person name="Patnaikuni M."/>
            <person name="Balogh B."/>
            <person name="Norman D."/>
            <person name="Alvarez A."/>
            <person name="Castillo J.A."/>
            <person name="Jones J."/>
            <person name="Saddler G."/>
            <person name="Walunas T."/>
            <person name="Zhukov A."/>
            <person name="Mikhailova N."/>
        </authorList>
    </citation>
    <scope>NUCLEOTIDE SEQUENCE [LARGE SCALE GENOMIC DNA]</scope>
    <source>
        <strain evidence="2 3">UW551</strain>
    </source>
</reference>
<dbReference type="NCBIfam" id="NF002541">
    <property type="entry name" value="PRK02101.1-1"/>
    <property type="match status" value="1"/>
</dbReference>
<protein>
    <recommendedName>
        <fullName evidence="1">UPF0246 protein RRSL_02473</fullName>
    </recommendedName>
</protein>
<evidence type="ECO:0000313" key="3">
    <source>
        <dbReference type="Proteomes" id="UP000005933"/>
    </source>
</evidence>
<dbReference type="NCBIfam" id="NF002542">
    <property type="entry name" value="PRK02101.1-3"/>
    <property type="match status" value="1"/>
</dbReference>